<dbReference type="HAMAP" id="MF_00235">
    <property type="entry name" value="Adenylate_kinase_Adk"/>
    <property type="match status" value="1"/>
</dbReference>
<comment type="subcellular location">
    <subcellularLocation>
        <location evidence="1 7">Mitochondrion matrix</location>
    </subcellularLocation>
</comment>
<dbReference type="InParanoid" id="A0A163K9M4"/>
<feature type="binding site" evidence="7">
    <location>
        <position position="185"/>
    </location>
    <ligand>
        <name>AMP</name>
        <dbReference type="ChEBI" id="CHEBI:456215"/>
    </ligand>
</feature>
<dbReference type="Pfam" id="PF05191">
    <property type="entry name" value="ADK_lid"/>
    <property type="match status" value="1"/>
</dbReference>
<comment type="similarity">
    <text evidence="7">Belongs to the adenylate kinase family. AK3 subfamily.</text>
</comment>
<organism evidence="9">
    <name type="scientific">Absidia glauca</name>
    <name type="common">Pin mould</name>
    <dbReference type="NCBI Taxonomy" id="4829"/>
    <lineage>
        <taxon>Eukaryota</taxon>
        <taxon>Fungi</taxon>
        <taxon>Fungi incertae sedis</taxon>
        <taxon>Mucoromycota</taxon>
        <taxon>Mucoromycotina</taxon>
        <taxon>Mucoromycetes</taxon>
        <taxon>Mucorales</taxon>
        <taxon>Cunninghamellaceae</taxon>
        <taxon>Absidia</taxon>
    </lineage>
</organism>
<feature type="region of interest" description="LID" evidence="7">
    <location>
        <begin position="151"/>
        <end position="188"/>
    </location>
</feature>
<sequence length="271" mass="29912">MTLPLRRLVTQHVRSYHDCPINALQPLRLLLLGSPGSGKGTQSERLKTNFGVSHLSSGDLLRKNINQHSVIGQQAADFVAQGKLVPDNLLVSLVDRELAQVGGGNWLLDGFPRTVKQAQALDKTLDRLMQPLNLVINLEVPEEVILGRIMDRWVHIPSGRVYNLSYNPPRVHGLDDITGEPLSKRPDDCPDVFRVRMQQHKVMADPLLNHYSKVAITVQGNTSDEIYPQIEREIVNRLGLLPGAHTTSTATTIGTAAAVANHSFAFYSRGS</sequence>
<proteinExistence type="inferred from homology"/>
<feature type="binding site" evidence="7">
    <location>
        <position position="57"/>
    </location>
    <ligand>
        <name>AMP</name>
        <dbReference type="ChEBI" id="CHEBI:456215"/>
    </ligand>
</feature>
<gene>
    <name evidence="9" type="primary">ABSGL_14840.1 scaffold 14966</name>
    <name evidence="7" type="synonym">ADK2</name>
</gene>
<evidence type="ECO:0000256" key="3">
    <source>
        <dbReference type="ARBA" id="ARBA00022741"/>
    </source>
</evidence>
<dbReference type="Proteomes" id="UP000078561">
    <property type="component" value="Unassembled WGS sequence"/>
</dbReference>
<dbReference type="STRING" id="4829.A0A163K9M4"/>
<dbReference type="Gene3D" id="3.40.50.300">
    <property type="entry name" value="P-loop containing nucleotide triphosphate hydrolases"/>
    <property type="match status" value="1"/>
</dbReference>
<dbReference type="InterPro" id="IPR000850">
    <property type="entry name" value="Adenylat/UMP-CMP_kin"/>
</dbReference>
<dbReference type="GO" id="GO:0046899">
    <property type="term" value="F:nucleoside triphosphate adenylate kinase activity"/>
    <property type="evidence" value="ECO:0007669"/>
    <property type="project" value="UniProtKB-UniRule"/>
</dbReference>
<keyword evidence="5 7" id="KW-0496">Mitochondrion</keyword>
<evidence type="ECO:0000256" key="5">
    <source>
        <dbReference type="ARBA" id="ARBA00023128"/>
    </source>
</evidence>
<keyword evidence="2 7" id="KW-0808">Transferase</keyword>
<evidence type="ECO:0000256" key="6">
    <source>
        <dbReference type="ARBA" id="ARBA00023134"/>
    </source>
</evidence>
<evidence type="ECO:0000313" key="9">
    <source>
        <dbReference type="EMBL" id="SAM09166.1"/>
    </source>
</evidence>
<keyword evidence="10" id="KW-1185">Reference proteome</keyword>
<accession>A0A163K9M4</accession>
<dbReference type="CDD" id="cd01428">
    <property type="entry name" value="ADK"/>
    <property type="match status" value="1"/>
</dbReference>
<dbReference type="GO" id="GO:0006172">
    <property type="term" value="P:ADP biosynthetic process"/>
    <property type="evidence" value="ECO:0007669"/>
    <property type="project" value="UniProtKB-UniRule"/>
</dbReference>
<feature type="binding site" evidence="7">
    <location>
        <position position="196"/>
    </location>
    <ligand>
        <name>AMP</name>
        <dbReference type="ChEBI" id="CHEBI:456215"/>
    </ligand>
</feature>
<feature type="binding site" evidence="7">
    <location>
        <begin position="110"/>
        <end position="113"/>
    </location>
    <ligand>
        <name>AMP</name>
        <dbReference type="ChEBI" id="CHEBI:456215"/>
    </ligand>
</feature>
<dbReference type="SUPFAM" id="SSF52540">
    <property type="entry name" value="P-loop containing nucleoside triphosphate hydrolases"/>
    <property type="match status" value="1"/>
</dbReference>
<feature type="domain" description="Adenylate kinase active site lid" evidence="8">
    <location>
        <begin position="152"/>
        <end position="187"/>
    </location>
</feature>
<dbReference type="Pfam" id="PF00406">
    <property type="entry name" value="ADK"/>
    <property type="match status" value="1"/>
</dbReference>
<feature type="binding site" evidence="7">
    <location>
        <position position="117"/>
    </location>
    <ligand>
        <name>AMP</name>
        <dbReference type="ChEBI" id="CHEBI:456215"/>
    </ligand>
</feature>
<dbReference type="InterPro" id="IPR006259">
    <property type="entry name" value="Adenyl_kin_sub"/>
</dbReference>
<keyword evidence="3 7" id="KW-0547">Nucleotide-binding</keyword>
<dbReference type="InterPro" id="IPR027417">
    <property type="entry name" value="P-loop_NTPase"/>
</dbReference>
<dbReference type="OrthoDB" id="439792at2759"/>
<reference evidence="9" key="1">
    <citation type="submission" date="2016-04" db="EMBL/GenBank/DDBJ databases">
        <authorList>
            <person name="Evans L.H."/>
            <person name="Alamgir A."/>
            <person name="Owens N."/>
            <person name="Weber N.D."/>
            <person name="Virtaneva K."/>
            <person name="Barbian K."/>
            <person name="Babar A."/>
            <person name="Rosenke K."/>
        </authorList>
    </citation>
    <scope>NUCLEOTIDE SEQUENCE [LARGE SCALE GENOMIC DNA]</scope>
    <source>
        <strain evidence="9">CBS 101.48</strain>
    </source>
</reference>
<dbReference type="PROSITE" id="PS00113">
    <property type="entry name" value="ADENYLATE_KINASE"/>
    <property type="match status" value="1"/>
</dbReference>
<evidence type="ECO:0000313" key="10">
    <source>
        <dbReference type="Proteomes" id="UP000078561"/>
    </source>
</evidence>
<evidence type="ECO:0000256" key="4">
    <source>
        <dbReference type="ARBA" id="ARBA00022777"/>
    </source>
</evidence>
<dbReference type="FunFam" id="3.40.50.300:FF:000106">
    <property type="entry name" value="Adenylate kinase mitochondrial"/>
    <property type="match status" value="1"/>
</dbReference>
<name>A0A163K9M4_ABSGL</name>
<keyword evidence="6 7" id="KW-0342">GTP-binding</keyword>
<keyword evidence="4 7" id="KW-0418">Kinase</keyword>
<feature type="binding site" evidence="7">
    <location>
        <begin position="36"/>
        <end position="41"/>
    </location>
    <ligand>
        <name>GTP</name>
        <dbReference type="ChEBI" id="CHEBI:37565"/>
    </ligand>
</feature>
<protein>
    <recommendedName>
        <fullName evidence="7">GTP:AMP phosphotransferase, mitochondrial</fullName>
        <ecNumber evidence="7">2.7.4.10</ecNumber>
    </recommendedName>
    <alternativeName>
        <fullName evidence="7">Adenylate kinase 3</fullName>
        <shortName evidence="7">AK 3</shortName>
    </alternativeName>
</protein>
<comment type="catalytic activity">
    <reaction evidence="7">
        <text>a ribonucleoside 5'-triphosphate + AMP = a ribonucleoside 5'-diphosphate + ADP</text>
        <dbReference type="Rhea" id="RHEA:13749"/>
        <dbReference type="ChEBI" id="CHEBI:57930"/>
        <dbReference type="ChEBI" id="CHEBI:61557"/>
        <dbReference type="ChEBI" id="CHEBI:456215"/>
        <dbReference type="ChEBI" id="CHEBI:456216"/>
        <dbReference type="EC" id="2.7.4.10"/>
    </reaction>
</comment>
<evidence type="ECO:0000256" key="7">
    <source>
        <dbReference type="HAMAP-Rule" id="MF_03169"/>
    </source>
</evidence>
<feature type="binding site" evidence="7">
    <location>
        <position position="62"/>
    </location>
    <ligand>
        <name>AMP</name>
        <dbReference type="ChEBI" id="CHEBI:456215"/>
    </ligand>
</feature>
<dbReference type="InterPro" id="IPR007862">
    <property type="entry name" value="Adenylate_kinase_lid-dom"/>
</dbReference>
<dbReference type="EC" id="2.7.4.10" evidence="7"/>
<dbReference type="NCBIfam" id="TIGR01351">
    <property type="entry name" value="adk"/>
    <property type="match status" value="1"/>
</dbReference>
<comment type="subunit">
    <text evidence="7">Monomer.</text>
</comment>
<comment type="function">
    <text evidence="7">Involved in maintaining the homeostasis of cellular nucleotides by catalyzing the interconversion of nucleoside phosphates. Has GTP:AMP phosphotransferase and ITP:AMP phosphotransferase activities.</text>
</comment>
<feature type="binding site" evidence="7">
    <location>
        <begin position="161"/>
        <end position="162"/>
    </location>
    <ligand>
        <name>GTP</name>
        <dbReference type="ChEBI" id="CHEBI:37565"/>
    </ligand>
</feature>
<dbReference type="EMBL" id="LT554985">
    <property type="protein sequence ID" value="SAM09166.1"/>
    <property type="molecule type" value="Genomic_DNA"/>
</dbReference>
<dbReference type="PANTHER" id="PTHR23359">
    <property type="entry name" value="NUCLEOTIDE KINASE"/>
    <property type="match status" value="1"/>
</dbReference>
<dbReference type="GO" id="GO:0046041">
    <property type="term" value="P:ITP metabolic process"/>
    <property type="evidence" value="ECO:0007669"/>
    <property type="project" value="UniProtKB-UniRule"/>
</dbReference>
<dbReference type="GO" id="GO:0046039">
    <property type="term" value="P:GTP metabolic process"/>
    <property type="evidence" value="ECO:0007669"/>
    <property type="project" value="UniProtKB-UniRule"/>
</dbReference>
<dbReference type="InterPro" id="IPR028586">
    <property type="entry name" value="AK3/Ak4_mitochondrial"/>
</dbReference>
<dbReference type="GO" id="GO:0005524">
    <property type="term" value="F:ATP binding"/>
    <property type="evidence" value="ECO:0007669"/>
    <property type="project" value="InterPro"/>
</dbReference>
<dbReference type="InterPro" id="IPR033690">
    <property type="entry name" value="Adenylat_kinase_CS"/>
</dbReference>
<dbReference type="AlphaFoldDB" id="A0A163K9M4"/>
<dbReference type="HAMAP" id="MF_03169">
    <property type="entry name" value="Adenylate_kinase_AK3"/>
    <property type="match status" value="1"/>
</dbReference>
<dbReference type="GO" id="GO:0004017">
    <property type="term" value="F:AMP kinase activity"/>
    <property type="evidence" value="ECO:0007669"/>
    <property type="project" value="InterPro"/>
</dbReference>
<feature type="binding site" evidence="7">
    <location>
        <begin position="83"/>
        <end position="85"/>
    </location>
    <ligand>
        <name>AMP</name>
        <dbReference type="ChEBI" id="CHEBI:456215"/>
    </ligand>
</feature>
<feature type="region of interest" description="NMPbind" evidence="7">
    <location>
        <begin position="56"/>
        <end position="85"/>
    </location>
</feature>
<dbReference type="GO" id="GO:0005759">
    <property type="term" value="C:mitochondrial matrix"/>
    <property type="evidence" value="ECO:0007669"/>
    <property type="project" value="UniProtKB-SubCell"/>
</dbReference>
<dbReference type="OMA" id="IKVENTM"/>
<feature type="binding site" evidence="7">
    <location>
        <position position="152"/>
    </location>
    <ligand>
        <name>GTP</name>
        <dbReference type="ChEBI" id="CHEBI:37565"/>
    </ligand>
</feature>
<evidence type="ECO:0000256" key="1">
    <source>
        <dbReference type="ARBA" id="ARBA00004305"/>
    </source>
</evidence>
<evidence type="ECO:0000256" key="2">
    <source>
        <dbReference type="ARBA" id="ARBA00022679"/>
    </source>
</evidence>
<feature type="binding site" evidence="7">
    <location>
        <position position="223"/>
    </location>
    <ligand>
        <name>GTP</name>
        <dbReference type="ChEBI" id="CHEBI:37565"/>
    </ligand>
</feature>
<evidence type="ECO:0000259" key="8">
    <source>
        <dbReference type="Pfam" id="PF05191"/>
    </source>
</evidence>
<dbReference type="GO" id="GO:0046033">
    <property type="term" value="P:AMP metabolic process"/>
    <property type="evidence" value="ECO:0007669"/>
    <property type="project" value="UniProtKB-UniRule"/>
</dbReference>
<dbReference type="GO" id="GO:0005525">
    <property type="term" value="F:GTP binding"/>
    <property type="evidence" value="ECO:0007669"/>
    <property type="project" value="UniProtKB-KW"/>
</dbReference>
<comment type="domain">
    <text evidence="7">Consists of three domains, a large central CORE domain and two small peripheral domains, NMPbind and LID, which undergo movements during catalysis. The LID domain closes over the site of phosphoryl transfer upon GTP binding. Assembling and dissambling the active center during each catalytic cycle provides an effective means to prevent GTP hydrolysis.</text>
</comment>
<dbReference type="PRINTS" id="PR00094">
    <property type="entry name" value="ADENYLTKNASE"/>
</dbReference>